<protein>
    <submittedName>
        <fullName evidence="1">Uncharacterized protein</fullName>
    </submittedName>
</protein>
<name>A0A1F8EBN1_9BACT</name>
<evidence type="ECO:0000313" key="1">
    <source>
        <dbReference type="EMBL" id="OGM98314.1"/>
    </source>
</evidence>
<dbReference type="EMBL" id="MGJB01000017">
    <property type="protein sequence ID" value="OGM98314.1"/>
    <property type="molecule type" value="Genomic_DNA"/>
</dbReference>
<comment type="caution">
    <text evidence="1">The sequence shown here is derived from an EMBL/GenBank/DDBJ whole genome shotgun (WGS) entry which is preliminary data.</text>
</comment>
<accession>A0A1F8EBN1</accession>
<organism evidence="1 2">
    <name type="scientific">Candidatus Yanofskybacteria bacterium RIFCSPHIGHO2_01_FULL_41_26</name>
    <dbReference type="NCBI Taxonomy" id="1802661"/>
    <lineage>
        <taxon>Bacteria</taxon>
        <taxon>Candidatus Yanofskyibacteriota</taxon>
    </lineage>
</organism>
<evidence type="ECO:0000313" key="2">
    <source>
        <dbReference type="Proteomes" id="UP000176893"/>
    </source>
</evidence>
<gene>
    <name evidence="1" type="ORF">A2649_03450</name>
</gene>
<sequence length="130" mass="14998">MPKSDIEHELTLGGIFIPKLWKLQARKSTCVQKINNLSTINRIARQSVRMPSQNSVCFTALDASKHFVKNRSARNFGRLLFHQLLHYLQIFTLGKLAQFCELRFNREDLLILNICGFAGIQKEFLHKIIG</sequence>
<dbReference type="Proteomes" id="UP000176893">
    <property type="component" value="Unassembled WGS sequence"/>
</dbReference>
<proteinExistence type="predicted"/>
<reference evidence="1 2" key="1">
    <citation type="journal article" date="2016" name="Nat. Commun.">
        <title>Thousands of microbial genomes shed light on interconnected biogeochemical processes in an aquifer system.</title>
        <authorList>
            <person name="Anantharaman K."/>
            <person name="Brown C.T."/>
            <person name="Hug L.A."/>
            <person name="Sharon I."/>
            <person name="Castelle C.J."/>
            <person name="Probst A.J."/>
            <person name="Thomas B.C."/>
            <person name="Singh A."/>
            <person name="Wilkins M.J."/>
            <person name="Karaoz U."/>
            <person name="Brodie E.L."/>
            <person name="Williams K.H."/>
            <person name="Hubbard S.S."/>
            <person name="Banfield J.F."/>
        </authorList>
    </citation>
    <scope>NUCLEOTIDE SEQUENCE [LARGE SCALE GENOMIC DNA]</scope>
</reference>
<dbReference type="AlphaFoldDB" id="A0A1F8EBN1"/>